<evidence type="ECO:0000313" key="8">
    <source>
        <dbReference type="EMBL" id="SFC15285.1"/>
    </source>
</evidence>
<dbReference type="InterPro" id="IPR008902">
    <property type="entry name" value="Rhamnosid_concanavalin"/>
</dbReference>
<dbReference type="InterPro" id="IPR016007">
    <property type="entry name" value="Alpha_rhamnosid"/>
</dbReference>
<dbReference type="Pfam" id="PF08531">
    <property type="entry name" value="Bac_rhamnosid_N"/>
    <property type="match status" value="1"/>
</dbReference>
<proteinExistence type="predicted"/>
<evidence type="ECO:0000256" key="1">
    <source>
        <dbReference type="ARBA" id="ARBA00001445"/>
    </source>
</evidence>
<evidence type="ECO:0000259" key="4">
    <source>
        <dbReference type="Pfam" id="PF05592"/>
    </source>
</evidence>
<dbReference type="AlphaFoldDB" id="A0A1I1GUX1"/>
<dbReference type="EMBL" id="FOLL01000005">
    <property type="protein sequence ID" value="SFC15285.1"/>
    <property type="molecule type" value="Genomic_DNA"/>
</dbReference>
<feature type="domain" description="Alpha-L-rhamnosidase concanavalin-like" evidence="4">
    <location>
        <begin position="357"/>
        <end position="457"/>
    </location>
</feature>
<organism evidence="8 9">
    <name type="scientific">Parapedobacter composti</name>
    <dbReference type="NCBI Taxonomy" id="623281"/>
    <lineage>
        <taxon>Bacteria</taxon>
        <taxon>Pseudomonadati</taxon>
        <taxon>Bacteroidota</taxon>
        <taxon>Sphingobacteriia</taxon>
        <taxon>Sphingobacteriales</taxon>
        <taxon>Sphingobacteriaceae</taxon>
        <taxon>Parapedobacter</taxon>
    </lineage>
</organism>
<dbReference type="InterPro" id="IPR035398">
    <property type="entry name" value="Bac_rhamnosid_C"/>
</dbReference>
<dbReference type="InterPro" id="IPR013783">
    <property type="entry name" value="Ig-like_fold"/>
</dbReference>
<dbReference type="RefSeq" id="WP_244518775.1">
    <property type="nucleotide sequence ID" value="NZ_FOLL01000005.1"/>
</dbReference>
<dbReference type="STRING" id="623281.SAMN05421747_10596"/>
<dbReference type="Gene3D" id="2.60.420.10">
    <property type="entry name" value="Maltose phosphorylase, domain 3"/>
    <property type="match status" value="1"/>
</dbReference>
<dbReference type="PANTHER" id="PTHR33307">
    <property type="entry name" value="ALPHA-RHAMNOSIDASE (EUROFUNG)"/>
    <property type="match status" value="1"/>
</dbReference>
<evidence type="ECO:0000259" key="5">
    <source>
        <dbReference type="Pfam" id="PF08531"/>
    </source>
</evidence>
<dbReference type="PIRSF" id="PIRSF010631">
    <property type="entry name" value="A-rhamnsds"/>
    <property type="match status" value="1"/>
</dbReference>
<sequence length="919" mass="104417">MKFMMIQWLFGWLLLLGYTLPALGQVKVINLRTELLSNPLGIGTRSPRLSWEINSERRGVEQLAYQLCVASSPEKLAAGDADLWDSGRVDSRQSVHVAYAGAPLVSRQDCFWKVRLWTTQGETGWSEPAHWSMGLLDYVDWRGRWIGLDRAFPWDREDQFSRLSARYFRKEFDARQTIKQAVLYITGLGLYELYLNGERIGDQVLAPVPTDYLKDVKYNTFDVTAHLREGRNAIGVILGNGRYYTMRQAYKPHKIKTFGYPKLRMNLYVTYADGTMETVHSDDSWKVTPDGPIRTNNEYDGEEYDATKELGAWHQPGYDDTDWLPAMLVQEPGGMPTAQMSEHMKVMKTLQPRSVSRLNDSVHILDMGQNMTGWIQLRVKGIRGQRIKLRFAESLQDDGSLYLANLRDAKVTDVYTLKGSGTEIWEPRFVYHGFRFVEVTGYPGVPAADDFVGKVVYDGIATTGSFETSDSTINQVFRNAYWGILGNYKGMPVDCPQRNERQPWLGDRTTGAYGESFVFDNAKLYAKWLDDIQQAQTTDGGIPDVAPAFWRYYGDNVTWPGTYLTIADMLYNQFGDFRSLQKHYPSMKKWMDYMRRKYTQNGIITKDKYGDWCVPPESLELIHSRDSARRTDGQLIATATYYRLLQLMDRFARLTGHDSDTMAYQQYRRELKAAFNSRFFDSAAGSYSNGTVTANLLPLSVGLVPQGREQEVFAHIVRKTLAEYGGHISTGVVGTQWLMRGLSRHGRPDVAFRLATNRTYPSWGYMVENGATTIWELWNGNTANPAMNSQNHVMLLGDLLVWYYEHLAGIKAAEPAFARIVMKPEVIDGLDFVHATHRSLFGTIGSHWKKDNGRFLWEVTVPPNTRAEVHVPAAGPADVLESGQPASGAEGVTYLKTQNGRAIYQVLSGTYRFEGTYRN</sequence>
<dbReference type="GO" id="GO:0030596">
    <property type="term" value="F:alpha-L-rhamnosidase activity"/>
    <property type="evidence" value="ECO:0007669"/>
    <property type="project" value="UniProtKB-EC"/>
</dbReference>
<protein>
    <recommendedName>
        <fullName evidence="2">alpha-L-rhamnosidase</fullName>
        <ecNumber evidence="2">3.2.1.40</ecNumber>
    </recommendedName>
</protein>
<dbReference type="SUPFAM" id="SSF48208">
    <property type="entry name" value="Six-hairpin glycosidases"/>
    <property type="match status" value="1"/>
</dbReference>
<dbReference type="InterPro" id="IPR008928">
    <property type="entry name" value="6-hairpin_glycosidase_sf"/>
</dbReference>
<comment type="catalytic activity">
    <reaction evidence="1">
        <text>Hydrolysis of terminal non-reducing alpha-L-rhamnose residues in alpha-L-rhamnosides.</text>
        <dbReference type="EC" id="3.2.1.40"/>
    </reaction>
</comment>
<dbReference type="InterPro" id="IPR013737">
    <property type="entry name" value="Bac_rhamnosid_N"/>
</dbReference>
<dbReference type="Proteomes" id="UP000199577">
    <property type="component" value="Unassembled WGS sequence"/>
</dbReference>
<dbReference type="Pfam" id="PF17390">
    <property type="entry name" value="Bac_rhamnosid_C"/>
    <property type="match status" value="1"/>
</dbReference>
<dbReference type="PANTHER" id="PTHR33307:SF6">
    <property type="entry name" value="ALPHA-RHAMNOSIDASE (EUROFUNG)-RELATED"/>
    <property type="match status" value="1"/>
</dbReference>
<dbReference type="Gene3D" id="1.50.10.10">
    <property type="match status" value="1"/>
</dbReference>
<name>A0A1I1GUX1_9SPHI</name>
<dbReference type="Pfam" id="PF25788">
    <property type="entry name" value="Ig_Rha78A_N"/>
    <property type="match status" value="1"/>
</dbReference>
<feature type="domain" description="Bacterial alpha-L-rhamnosidase N-terminal" evidence="5">
    <location>
        <begin position="177"/>
        <end position="347"/>
    </location>
</feature>
<feature type="domain" description="Alpha-L-rhamnosidase six-hairpin glycosidase" evidence="6">
    <location>
        <begin position="462"/>
        <end position="806"/>
    </location>
</feature>
<dbReference type="EC" id="3.2.1.40" evidence="2"/>
<accession>A0A1I1GUX1</accession>
<evidence type="ECO:0000256" key="3">
    <source>
        <dbReference type="ARBA" id="ARBA00022801"/>
    </source>
</evidence>
<keyword evidence="9" id="KW-1185">Reference proteome</keyword>
<gene>
    <name evidence="8" type="ORF">SAMN05421747_10596</name>
</gene>
<dbReference type="Gene3D" id="2.60.40.10">
    <property type="entry name" value="Immunoglobulins"/>
    <property type="match status" value="1"/>
</dbReference>
<dbReference type="InterPro" id="IPR012341">
    <property type="entry name" value="6hp_glycosidase-like_sf"/>
</dbReference>
<evidence type="ECO:0000313" key="9">
    <source>
        <dbReference type="Proteomes" id="UP000199577"/>
    </source>
</evidence>
<feature type="domain" description="Alpha-L-rhamnosidase C-terminal" evidence="7">
    <location>
        <begin position="809"/>
        <end position="877"/>
    </location>
</feature>
<keyword evidence="3" id="KW-0378">Hydrolase</keyword>
<dbReference type="Pfam" id="PF05592">
    <property type="entry name" value="Bac_rhamnosid"/>
    <property type="match status" value="1"/>
</dbReference>
<dbReference type="GO" id="GO:0005975">
    <property type="term" value="P:carbohydrate metabolic process"/>
    <property type="evidence" value="ECO:0007669"/>
    <property type="project" value="InterPro"/>
</dbReference>
<dbReference type="InterPro" id="IPR035396">
    <property type="entry name" value="Bac_rhamnosid6H"/>
</dbReference>
<evidence type="ECO:0000256" key="2">
    <source>
        <dbReference type="ARBA" id="ARBA00012652"/>
    </source>
</evidence>
<dbReference type="Pfam" id="PF17389">
    <property type="entry name" value="Bac_rhamnosid6H"/>
    <property type="match status" value="1"/>
</dbReference>
<reference evidence="8 9" key="1">
    <citation type="submission" date="2016-10" db="EMBL/GenBank/DDBJ databases">
        <authorList>
            <person name="de Groot N.N."/>
        </authorList>
    </citation>
    <scope>NUCLEOTIDE SEQUENCE [LARGE SCALE GENOMIC DNA]</scope>
    <source>
        <strain evidence="8 9">DSM 22900</strain>
    </source>
</reference>
<dbReference type="Gene3D" id="2.60.120.260">
    <property type="entry name" value="Galactose-binding domain-like"/>
    <property type="match status" value="2"/>
</dbReference>
<evidence type="ECO:0000259" key="6">
    <source>
        <dbReference type="Pfam" id="PF17389"/>
    </source>
</evidence>
<evidence type="ECO:0000259" key="7">
    <source>
        <dbReference type="Pfam" id="PF17390"/>
    </source>
</evidence>